<dbReference type="PANTHER" id="PTHR10098">
    <property type="entry name" value="RAPSYN-RELATED"/>
    <property type="match status" value="1"/>
</dbReference>
<evidence type="ECO:0000313" key="5">
    <source>
        <dbReference type="Proteomes" id="UP000681315"/>
    </source>
</evidence>
<keyword evidence="1" id="KW-0812">Transmembrane</keyword>
<organism evidence="4 5">
    <name type="scientific">Gelidibacter pelagius</name>
    <dbReference type="NCBI Taxonomy" id="2819985"/>
    <lineage>
        <taxon>Bacteria</taxon>
        <taxon>Pseudomonadati</taxon>
        <taxon>Bacteroidota</taxon>
        <taxon>Flavobacteriia</taxon>
        <taxon>Flavobacteriales</taxon>
        <taxon>Flavobacteriaceae</taxon>
        <taxon>Gelidibacter</taxon>
    </lineage>
</organism>
<keyword evidence="1" id="KW-0472">Membrane</keyword>
<evidence type="ECO:0000256" key="2">
    <source>
        <dbReference type="SAM" id="SignalP"/>
    </source>
</evidence>
<sequence length="1079" mass="124511">MKHLKQIFLLICFVLCSFSHAQDSKKNESQYIETLIASDSLQKAKSEITKQIEKFKAQKDYHSLSALVYLLGKIELAIDHKDNPLKHSLELASFIENNTAKLKTKHQLKIDLSKLFNEQGNPLEAYEHAKKSKSIALALKDDESLLNSDYYLSEYALRSGNINFFEQHTRDALKILEKNPSQKFKISARVYNYLGALMYFTSKPDSASYYYEIGLKRTIEMADNPENRLYFPATIMSNMVLLKQSQSKYAEAMQLIQESITLYKRFLTSTNNHPLTFRVHRNLSLAYRNLSSLYFDLGDYENAKKISVLAYKHAKDHLLPNSLENFSAITVLAEIKIPLKELESSLELLKEAELIADKIPGENFLLKANMYYIKGRIHQELKNYEEAKKYLELSHRLHQKAHPNEYSRDHLYTVLNLSLVLASLNEKEEAISILKNAYDYFLKSKGEQNNLTNAVMVALAKTSMLTEDYEQSLAWSNKSIALYEKYNNTPQNNYDKSHFEENKAEILVLNARSKYKLSKTKDSVFLKSILVDVKSAIHTLEERRALLSSVSDVNRLIEANQDAFDFAKQINLALYKATNNQKYLNDIVSLHESALYNRIRSRLNLKSNLTFTNVPQQITEREKTLKTNLSNSLNNSEDIETFLTAENNWKYFLDSLKVDHPKYFKMRYATIEQPIDNLQSRIPDHTTLIRYLFIDDTLYAFIITKTEKNLVKLITENLDDNILKLNTYSFNDHETSSYSVSLYNQLWKPLEDLVKTKHVIIIPDRQLFNLSFEMLTPFKIDNYSEMATNSLLSKYIISYNYSSLLTNKPSETKEYHNNFVAFVPEFNDQMKRDYQIAIKDSLELDKTYLTLLPQPFTKDLAHTSTRLFKGTSFLNERSTKTLFMHSAKEHKIIHIGTHAESNNISPELSRLVFAKSMDSTSTGTNYLYTYEIYNTNLSSNLAILTACETGKPSYQAGEGMISLAHAFNYAGSESILTSLWKIDEQSSAKIIEYFYDYLKKGWTKDKALQQAKLDYISTADGRTAHPQYWAGLVLIGDTSPIQLQSSSNLIYWVLGGLCIVIIIVFLSRHRKTKKKSHYF</sequence>
<keyword evidence="5" id="KW-1185">Reference proteome</keyword>
<proteinExistence type="predicted"/>
<reference evidence="4 5" key="1">
    <citation type="submission" date="2021-03" db="EMBL/GenBank/DDBJ databases">
        <title>Gelidibacter sp. nov., isolated from costal sediment.</title>
        <authorList>
            <person name="Lun K.-Y."/>
        </authorList>
    </citation>
    <scope>NUCLEOTIDE SEQUENCE [LARGE SCALE GENOMIC DNA]</scope>
    <source>
        <strain evidence="4 5">DF109</strain>
    </source>
</reference>
<comment type="caution">
    <text evidence="4">The sequence shown here is derived from an EMBL/GenBank/DDBJ whole genome shotgun (WGS) entry which is preliminary data.</text>
</comment>
<dbReference type="InterPro" id="IPR011990">
    <property type="entry name" value="TPR-like_helical_dom_sf"/>
</dbReference>
<evidence type="ECO:0000259" key="3">
    <source>
        <dbReference type="Pfam" id="PF12770"/>
    </source>
</evidence>
<feature type="transmembrane region" description="Helical" evidence="1">
    <location>
        <begin position="1049"/>
        <end position="1067"/>
    </location>
</feature>
<keyword evidence="2" id="KW-0732">Signal</keyword>
<dbReference type="Pfam" id="PF12770">
    <property type="entry name" value="CHAT"/>
    <property type="match status" value="1"/>
</dbReference>
<dbReference type="SMART" id="SM00028">
    <property type="entry name" value="TPR"/>
    <property type="match status" value="5"/>
</dbReference>
<gene>
    <name evidence="4" type="ORF">J4051_15605</name>
</gene>
<protein>
    <submittedName>
        <fullName evidence="4">CHAT domain-containing protein</fullName>
    </submittedName>
</protein>
<dbReference type="Gene3D" id="1.25.40.10">
    <property type="entry name" value="Tetratricopeptide repeat domain"/>
    <property type="match status" value="2"/>
</dbReference>
<name>A0ABS3SW85_9FLAO</name>
<accession>A0ABS3SW85</accession>
<keyword evidence="1" id="KW-1133">Transmembrane helix</keyword>
<dbReference type="SUPFAM" id="SSF48452">
    <property type="entry name" value="TPR-like"/>
    <property type="match status" value="3"/>
</dbReference>
<dbReference type="RefSeq" id="WP_208234814.1">
    <property type="nucleotide sequence ID" value="NZ_JAGEVG010000020.1"/>
</dbReference>
<feature type="signal peptide" evidence="2">
    <location>
        <begin position="1"/>
        <end position="21"/>
    </location>
</feature>
<dbReference type="InterPro" id="IPR019734">
    <property type="entry name" value="TPR_rpt"/>
</dbReference>
<feature type="domain" description="CHAT" evidence="3">
    <location>
        <begin position="741"/>
        <end position="1037"/>
    </location>
</feature>
<dbReference type="Pfam" id="PF13374">
    <property type="entry name" value="TPR_10"/>
    <property type="match status" value="1"/>
</dbReference>
<evidence type="ECO:0000256" key="1">
    <source>
        <dbReference type="SAM" id="Phobius"/>
    </source>
</evidence>
<dbReference type="PANTHER" id="PTHR10098:SF108">
    <property type="entry name" value="TETRATRICOPEPTIDE REPEAT PROTEIN 28"/>
    <property type="match status" value="1"/>
</dbReference>
<dbReference type="EMBL" id="JAGEVG010000020">
    <property type="protein sequence ID" value="MBO3099706.1"/>
    <property type="molecule type" value="Genomic_DNA"/>
</dbReference>
<dbReference type="Proteomes" id="UP000681315">
    <property type="component" value="Unassembled WGS sequence"/>
</dbReference>
<dbReference type="InterPro" id="IPR024983">
    <property type="entry name" value="CHAT_dom"/>
</dbReference>
<dbReference type="Pfam" id="PF13181">
    <property type="entry name" value="TPR_8"/>
    <property type="match status" value="2"/>
</dbReference>
<evidence type="ECO:0000313" key="4">
    <source>
        <dbReference type="EMBL" id="MBO3099706.1"/>
    </source>
</evidence>
<feature type="chain" id="PRO_5046110487" evidence="2">
    <location>
        <begin position="22"/>
        <end position="1079"/>
    </location>
</feature>